<keyword evidence="6 9" id="KW-0727">SH2 domain</keyword>
<feature type="domain" description="SH3" evidence="15">
    <location>
        <begin position="107"/>
        <end position="185"/>
    </location>
</feature>
<evidence type="ECO:0000259" key="14">
    <source>
        <dbReference type="PROSITE" id="PS50001"/>
    </source>
</evidence>
<dbReference type="Pfam" id="PF00018">
    <property type="entry name" value="SH3_1"/>
    <property type="match status" value="1"/>
</dbReference>
<evidence type="ECO:0000256" key="10">
    <source>
        <dbReference type="PROSITE-ProRule" id="PRU00192"/>
    </source>
</evidence>
<evidence type="ECO:0000259" key="15">
    <source>
        <dbReference type="PROSITE" id="PS50002"/>
    </source>
</evidence>
<keyword evidence="17" id="KW-1185">Reference proteome</keyword>
<dbReference type="Pfam" id="PF07714">
    <property type="entry name" value="PK_Tyr_Ser-Thr"/>
    <property type="match status" value="1"/>
</dbReference>
<dbReference type="Pfam" id="PF00017">
    <property type="entry name" value="SH2"/>
    <property type="match status" value="1"/>
</dbReference>
<sequence>MNRPSAYETRLSAHHGLSESPSTASRRWRPASPSLDDMDSLASHDSRLERSLYPSMQRQQMASTDTFGTTRFADSTSKLDGRHSSRWSSREDLLSPQPCYPMAPSLSKDGLFVALYDFHGVGDEQLSLKKGDQVRVLSYNKAGEWCEAQLVKLRRQDRESTKRRSARLVGDVGWVPSSYITPANSLEKHSWYHGKVSRSEAEYLLSSGINGSFLVRESETSPGLFSISVRHDGRVYHYRISEDSNGKLFITQESKFNTLGELIHHHSRVADGLVCTLLYPAPKKERPPAVFSLSPTQPDEWEIDRAEVIMRNKLGGGQYGDVYEGYWKRHQRTVAVKTLKEEAMALHDFLAEAAIMKDLRHTNLVQLLGVCTREPPFYIITEYMNRGNLLDYLRKGDKRDLNPTVLMYMATQIASGMAYLESRNFIHRDLAARNCLVSDENIVKVADFGLARFMREDTYTAHAGAKFPIKWTAPEGLAYNTFSTKSDVWAFGVLLWEIATYGMTPYPGVELSDVYTLLEKGFRMDSPSGCPNSVYRLMLQCWNWSPSDRPRFRDIHKSLESLFPQSSIEEEVGMELQKARGERRRRSGRKSSQTTAAATASVNASRSSIRPKSPLKTSRSAGDFGANAVLKLPVDDDKKRPKAAMTESTIIDFPPPPSPQEMAAMPPARGRHPVFPLPVPPSSAKPKHLKQQLTPSYDQETLDSADDEESQMNDEPVISQLAEKNLRKAASRFGTMPKGARIDAYLESLKTDGPGDSPPDASGAVSDDSLDAVNPSSSRDSTPFLADGSDAPFGQNEFLQQLKMRLRKTGSPPEQQRSAEAKSPIVVTHSDKPVPIPRKVDGGSQTEEAETGWKHRRKGSTKSRTPPTNQESTSDQTDPALCEDELKATIKHLRHVDKNAVVVQPTPQVKTAKVRQLVTQKVAPLQHHRPFGETMDSSSDSVGADSIHMETNTVETNGRVEENGAEEGGGESDVRTVSMEAVERRRLNGRPAPPAVTIAVAPPIEPRPFSTLQRSQKTRSVLGLKAVEGRLAEARLRADSNPPLPSAVDQEDPDADSPSLNRTQSLRDLTSRFERLQAAGGGTPTNGSPVTPPRRTIARGDKRFSLMERDDGGMQEAPLVAQPMGKPPRAVVRPVASPRHSKEGGLTSANSTLDVLEVTEATTSSPLNKDSLVDLYRRLDGCMGELRGASSRPNSNSANNSHASLIRLSDVVQQFQTMCAVYAENISPHSKFRYRELLTRMDSTVRQLRQCAATGDDATQQDRVLKELEQTFRDVMLLIQR</sequence>
<dbReference type="FunFam" id="1.10.510.10:FF:000052">
    <property type="entry name" value="Tyrosine-protein kinase"/>
    <property type="match status" value="1"/>
</dbReference>
<dbReference type="SUPFAM" id="SSF56112">
    <property type="entry name" value="Protein kinase-like (PK-like)"/>
    <property type="match status" value="1"/>
</dbReference>
<feature type="domain" description="SH2" evidence="14">
    <location>
        <begin position="191"/>
        <end position="281"/>
    </location>
</feature>
<dbReference type="CDD" id="cd09935">
    <property type="entry name" value="SH2_ABL"/>
    <property type="match status" value="1"/>
</dbReference>
<evidence type="ECO:0000256" key="13">
    <source>
        <dbReference type="SAM" id="MobiDB-lite"/>
    </source>
</evidence>
<dbReference type="GO" id="GO:0004715">
    <property type="term" value="F:non-membrane spanning protein tyrosine kinase activity"/>
    <property type="evidence" value="ECO:0007669"/>
    <property type="project" value="UniProtKB-EC"/>
</dbReference>
<dbReference type="Gene3D" id="2.30.30.40">
    <property type="entry name" value="SH3 Domains"/>
    <property type="match status" value="1"/>
</dbReference>
<dbReference type="PANTHER" id="PTHR24418">
    <property type="entry name" value="TYROSINE-PROTEIN KINASE"/>
    <property type="match status" value="1"/>
</dbReference>
<dbReference type="PROSITE" id="PS50011">
    <property type="entry name" value="PROTEIN_KINASE_DOM"/>
    <property type="match status" value="1"/>
</dbReference>
<dbReference type="Gene3D" id="1.10.510.10">
    <property type="entry name" value="Transferase(Phosphotransferase) domain 1"/>
    <property type="match status" value="1"/>
</dbReference>
<feature type="compositionally biased region" description="Polar residues" evidence="13">
    <location>
        <begin position="862"/>
        <end position="877"/>
    </location>
</feature>
<dbReference type="InterPro" id="IPR008266">
    <property type="entry name" value="Tyr_kinase_AS"/>
</dbReference>
<feature type="compositionally biased region" description="Low complexity" evidence="13">
    <location>
        <begin position="1127"/>
        <end position="1138"/>
    </location>
</feature>
<evidence type="ECO:0000256" key="8">
    <source>
        <dbReference type="ARBA" id="ARBA00051245"/>
    </source>
</evidence>
<keyword evidence="2 12" id="KW-0808">Transferase</keyword>
<dbReference type="InterPro" id="IPR036028">
    <property type="entry name" value="SH3-like_dom_sf"/>
</dbReference>
<evidence type="ECO:0000313" key="17">
    <source>
        <dbReference type="Proteomes" id="UP000887566"/>
    </source>
</evidence>
<feature type="compositionally biased region" description="Polar residues" evidence="13">
    <location>
        <begin position="54"/>
        <end position="76"/>
    </location>
</feature>
<dbReference type="InterPro" id="IPR001245">
    <property type="entry name" value="Ser-Thr/Tyr_kinase_cat_dom"/>
</dbReference>
<dbReference type="GO" id="GO:0007154">
    <property type="term" value="P:cell communication"/>
    <property type="evidence" value="ECO:0007669"/>
    <property type="project" value="UniProtKB-ARBA"/>
</dbReference>
<evidence type="ECO:0000313" key="18">
    <source>
        <dbReference type="WBParaSite" id="PSAMB.scaffold272size59799.g3993.t1"/>
    </source>
</evidence>
<dbReference type="GO" id="GO:0023052">
    <property type="term" value="P:signaling"/>
    <property type="evidence" value="ECO:0007669"/>
    <property type="project" value="UniProtKB-ARBA"/>
</dbReference>
<feature type="compositionally biased region" description="Basic and acidic residues" evidence="13">
    <location>
        <begin position="77"/>
        <end position="93"/>
    </location>
</feature>
<dbReference type="PROSITE" id="PS50001">
    <property type="entry name" value="SH2"/>
    <property type="match status" value="1"/>
</dbReference>
<dbReference type="CDD" id="cd05052">
    <property type="entry name" value="PTKc_Abl"/>
    <property type="match status" value="1"/>
</dbReference>
<evidence type="ECO:0000256" key="4">
    <source>
        <dbReference type="ARBA" id="ARBA00022777"/>
    </source>
</evidence>
<dbReference type="PRINTS" id="PR00401">
    <property type="entry name" value="SH2DOMAIN"/>
</dbReference>
<feature type="region of interest" description="Disordered" evidence="13">
    <location>
        <begin position="745"/>
        <end position="881"/>
    </location>
</feature>
<evidence type="ECO:0000256" key="9">
    <source>
        <dbReference type="PROSITE-ProRule" id="PRU00191"/>
    </source>
</evidence>
<feature type="domain" description="Protein kinase" evidence="16">
    <location>
        <begin position="308"/>
        <end position="563"/>
    </location>
</feature>
<feature type="region of interest" description="Disordered" evidence="13">
    <location>
        <begin position="573"/>
        <end position="621"/>
    </location>
</feature>
<dbReference type="CDD" id="cd11850">
    <property type="entry name" value="SH3_Abl"/>
    <property type="match status" value="1"/>
</dbReference>
<feature type="compositionally biased region" description="Low complexity" evidence="13">
    <location>
        <begin position="590"/>
        <end position="608"/>
    </location>
</feature>
<accession>A0A914VY76</accession>
<dbReference type="PROSITE" id="PS00107">
    <property type="entry name" value="PROTEIN_KINASE_ATP"/>
    <property type="match status" value="1"/>
</dbReference>
<protein>
    <recommendedName>
        <fullName evidence="12">Tyrosine-protein kinase</fullName>
        <ecNumber evidence="12">2.7.10.2</ecNumber>
    </recommendedName>
</protein>
<keyword evidence="4 12" id="KW-0418">Kinase</keyword>
<dbReference type="InterPro" id="IPR000719">
    <property type="entry name" value="Prot_kinase_dom"/>
</dbReference>
<dbReference type="WBParaSite" id="PSAMB.scaffold272size59799.g3993.t1">
    <property type="protein sequence ID" value="PSAMB.scaffold272size59799.g3993.t1"/>
    <property type="gene ID" value="PSAMB.scaffold272size59799.g3993"/>
</dbReference>
<reference evidence="18" key="1">
    <citation type="submission" date="2022-11" db="UniProtKB">
        <authorList>
            <consortium name="WormBaseParasite"/>
        </authorList>
    </citation>
    <scope>IDENTIFICATION</scope>
</reference>
<evidence type="ECO:0000256" key="7">
    <source>
        <dbReference type="ARBA" id="ARBA00023137"/>
    </source>
</evidence>
<dbReference type="SMART" id="SM00326">
    <property type="entry name" value="SH3"/>
    <property type="match status" value="1"/>
</dbReference>
<dbReference type="InterPro" id="IPR035837">
    <property type="entry name" value="ABL_SH2"/>
</dbReference>
<keyword evidence="1 10" id="KW-0728">SH3 domain</keyword>
<dbReference type="InterPro" id="IPR000980">
    <property type="entry name" value="SH2"/>
</dbReference>
<dbReference type="InterPro" id="IPR050198">
    <property type="entry name" value="Non-receptor_tyrosine_kinases"/>
</dbReference>
<evidence type="ECO:0000256" key="6">
    <source>
        <dbReference type="ARBA" id="ARBA00022999"/>
    </source>
</evidence>
<comment type="similarity">
    <text evidence="12">Belongs to the protein kinase superfamily. Tyr protein kinase family.</text>
</comment>
<dbReference type="Pfam" id="PF08919">
    <property type="entry name" value="F_actin_bind"/>
    <property type="match status" value="1"/>
</dbReference>
<feature type="region of interest" description="Disordered" evidence="13">
    <location>
        <begin position="637"/>
        <end position="723"/>
    </location>
</feature>
<keyword evidence="3 11" id="KW-0547">Nucleotide-binding</keyword>
<dbReference type="InterPro" id="IPR011009">
    <property type="entry name" value="Kinase-like_dom_sf"/>
</dbReference>
<organism evidence="17 18">
    <name type="scientific">Plectus sambesii</name>
    <dbReference type="NCBI Taxonomy" id="2011161"/>
    <lineage>
        <taxon>Eukaryota</taxon>
        <taxon>Metazoa</taxon>
        <taxon>Ecdysozoa</taxon>
        <taxon>Nematoda</taxon>
        <taxon>Chromadorea</taxon>
        <taxon>Plectida</taxon>
        <taxon>Plectina</taxon>
        <taxon>Plectoidea</taxon>
        <taxon>Plectidae</taxon>
        <taxon>Plectus</taxon>
    </lineage>
</organism>
<comment type="catalytic activity">
    <reaction evidence="8 12">
        <text>L-tyrosyl-[protein] + ATP = O-phospho-L-tyrosyl-[protein] + ADP + H(+)</text>
        <dbReference type="Rhea" id="RHEA:10596"/>
        <dbReference type="Rhea" id="RHEA-COMP:10136"/>
        <dbReference type="Rhea" id="RHEA-COMP:20101"/>
        <dbReference type="ChEBI" id="CHEBI:15378"/>
        <dbReference type="ChEBI" id="CHEBI:30616"/>
        <dbReference type="ChEBI" id="CHEBI:46858"/>
        <dbReference type="ChEBI" id="CHEBI:61978"/>
        <dbReference type="ChEBI" id="CHEBI:456216"/>
        <dbReference type="EC" id="2.7.10.2"/>
    </reaction>
</comment>
<dbReference type="EC" id="2.7.10.2" evidence="12"/>
<dbReference type="PRINTS" id="PR00452">
    <property type="entry name" value="SH3DOMAIN"/>
</dbReference>
<evidence type="ECO:0000256" key="11">
    <source>
        <dbReference type="PROSITE-ProRule" id="PRU10141"/>
    </source>
</evidence>
<dbReference type="Gene3D" id="3.30.200.20">
    <property type="entry name" value="Phosphorylase Kinase, domain 1"/>
    <property type="match status" value="1"/>
</dbReference>
<evidence type="ECO:0000256" key="1">
    <source>
        <dbReference type="ARBA" id="ARBA00022443"/>
    </source>
</evidence>
<evidence type="ECO:0000256" key="3">
    <source>
        <dbReference type="ARBA" id="ARBA00022741"/>
    </source>
</evidence>
<keyword evidence="5 11" id="KW-0067">ATP-binding</keyword>
<feature type="region of interest" description="Disordered" evidence="13">
    <location>
        <begin position="1"/>
        <end position="94"/>
    </location>
</feature>
<dbReference type="SMART" id="SM00808">
    <property type="entry name" value="FABD"/>
    <property type="match status" value="1"/>
</dbReference>
<dbReference type="PROSITE" id="PS50002">
    <property type="entry name" value="SH3"/>
    <property type="match status" value="1"/>
</dbReference>
<dbReference type="Proteomes" id="UP000887566">
    <property type="component" value="Unplaced"/>
</dbReference>
<dbReference type="GO" id="GO:0051129">
    <property type="term" value="P:negative regulation of cellular component organization"/>
    <property type="evidence" value="ECO:0007669"/>
    <property type="project" value="UniProtKB-ARBA"/>
</dbReference>
<dbReference type="PROSITE" id="PS00109">
    <property type="entry name" value="PROTEIN_KINASE_TYR"/>
    <property type="match status" value="1"/>
</dbReference>
<evidence type="ECO:0000256" key="12">
    <source>
        <dbReference type="RuleBase" id="RU362096"/>
    </source>
</evidence>
<dbReference type="InterPro" id="IPR017441">
    <property type="entry name" value="Protein_kinase_ATP_BS"/>
</dbReference>
<dbReference type="GO" id="GO:0005524">
    <property type="term" value="F:ATP binding"/>
    <property type="evidence" value="ECO:0007669"/>
    <property type="project" value="UniProtKB-UniRule"/>
</dbReference>
<dbReference type="SMART" id="SM00219">
    <property type="entry name" value="TyrKc"/>
    <property type="match status" value="1"/>
</dbReference>
<evidence type="ECO:0000259" key="16">
    <source>
        <dbReference type="PROSITE" id="PS50011"/>
    </source>
</evidence>
<dbReference type="InterPro" id="IPR036860">
    <property type="entry name" value="SH2_dom_sf"/>
</dbReference>
<feature type="region of interest" description="Disordered" evidence="13">
    <location>
        <begin position="1077"/>
        <end position="1101"/>
    </location>
</feature>
<dbReference type="InterPro" id="IPR001452">
    <property type="entry name" value="SH3_domain"/>
</dbReference>
<dbReference type="FunFam" id="3.30.200.20:FF:000037">
    <property type="entry name" value="Tyrosine-protein kinase"/>
    <property type="match status" value="1"/>
</dbReference>
<dbReference type="SMART" id="SM00252">
    <property type="entry name" value="SH2"/>
    <property type="match status" value="1"/>
</dbReference>
<dbReference type="InterPro" id="IPR020635">
    <property type="entry name" value="Tyr_kinase_cat_dom"/>
</dbReference>
<dbReference type="SUPFAM" id="SSF50044">
    <property type="entry name" value="SH3-domain"/>
    <property type="match status" value="1"/>
</dbReference>
<evidence type="ECO:0000256" key="5">
    <source>
        <dbReference type="ARBA" id="ARBA00022840"/>
    </source>
</evidence>
<feature type="region of interest" description="Disordered" evidence="13">
    <location>
        <begin position="957"/>
        <end position="977"/>
    </location>
</feature>
<dbReference type="FunFam" id="2.30.30.40:FF:000010">
    <property type="entry name" value="Tyrosine-protein kinase"/>
    <property type="match status" value="1"/>
</dbReference>
<dbReference type="SUPFAM" id="SSF55550">
    <property type="entry name" value="SH2 domain"/>
    <property type="match status" value="1"/>
</dbReference>
<dbReference type="Gene3D" id="3.30.505.10">
    <property type="entry name" value="SH2 domain"/>
    <property type="match status" value="1"/>
</dbReference>
<evidence type="ECO:0000256" key="2">
    <source>
        <dbReference type="ARBA" id="ARBA00022679"/>
    </source>
</evidence>
<feature type="binding site" evidence="11">
    <location>
        <position position="337"/>
    </location>
    <ligand>
        <name>ATP</name>
        <dbReference type="ChEBI" id="CHEBI:30616"/>
    </ligand>
</feature>
<dbReference type="InterPro" id="IPR015015">
    <property type="entry name" value="F-actin-binding"/>
</dbReference>
<feature type="region of interest" description="Disordered" evidence="13">
    <location>
        <begin position="1119"/>
        <end position="1149"/>
    </location>
</feature>
<name>A0A914VY76_9BILA</name>
<dbReference type="FunFam" id="3.30.505.10:FF:000004">
    <property type="entry name" value="Tyrosine-protein kinase"/>
    <property type="match status" value="1"/>
</dbReference>
<feature type="region of interest" description="Disordered" evidence="13">
    <location>
        <begin position="1034"/>
        <end position="1062"/>
    </location>
</feature>
<dbReference type="PRINTS" id="PR00109">
    <property type="entry name" value="TYRKINASE"/>
</dbReference>
<keyword evidence="7 12" id="KW-0829">Tyrosine-protein kinase</keyword>
<dbReference type="Gene3D" id="1.20.120.330">
    <property type="entry name" value="Nucleotidyltransferases domain 2"/>
    <property type="match status" value="1"/>
</dbReference>
<proteinExistence type="inferred from homology"/>
<feature type="compositionally biased region" description="Acidic residues" evidence="13">
    <location>
        <begin position="700"/>
        <end position="712"/>
    </location>
</feature>